<dbReference type="GeneID" id="25327803"/>
<gene>
    <name evidence="3" type="ORF">PV05_05895</name>
</gene>
<accession>A0A0D2ERF3</accession>
<feature type="region of interest" description="Disordered" evidence="1">
    <location>
        <begin position="119"/>
        <end position="162"/>
    </location>
</feature>
<evidence type="ECO:0000256" key="2">
    <source>
        <dbReference type="SAM" id="SignalP"/>
    </source>
</evidence>
<feature type="chain" id="PRO_5002252461" evidence="2">
    <location>
        <begin position="20"/>
        <end position="162"/>
    </location>
</feature>
<dbReference type="HOGENOM" id="CLU_1635421_0_0_1"/>
<organism evidence="3 4">
    <name type="scientific">Exophiala xenobiotica</name>
    <dbReference type="NCBI Taxonomy" id="348802"/>
    <lineage>
        <taxon>Eukaryota</taxon>
        <taxon>Fungi</taxon>
        <taxon>Dikarya</taxon>
        <taxon>Ascomycota</taxon>
        <taxon>Pezizomycotina</taxon>
        <taxon>Eurotiomycetes</taxon>
        <taxon>Chaetothyriomycetidae</taxon>
        <taxon>Chaetothyriales</taxon>
        <taxon>Herpotrichiellaceae</taxon>
        <taxon>Exophiala</taxon>
    </lineage>
</organism>
<dbReference type="EMBL" id="KN847319">
    <property type="protein sequence ID" value="KIW57330.1"/>
    <property type="molecule type" value="Genomic_DNA"/>
</dbReference>
<proteinExistence type="predicted"/>
<feature type="signal peptide" evidence="2">
    <location>
        <begin position="1"/>
        <end position="19"/>
    </location>
</feature>
<dbReference type="OrthoDB" id="4160402at2759"/>
<evidence type="ECO:0000313" key="4">
    <source>
        <dbReference type="Proteomes" id="UP000054342"/>
    </source>
</evidence>
<reference evidence="3 4" key="1">
    <citation type="submission" date="2015-01" db="EMBL/GenBank/DDBJ databases">
        <title>The Genome Sequence of Exophiala xenobiotica CBS118157.</title>
        <authorList>
            <consortium name="The Broad Institute Genomics Platform"/>
            <person name="Cuomo C."/>
            <person name="de Hoog S."/>
            <person name="Gorbushina A."/>
            <person name="Stielow B."/>
            <person name="Teixiera M."/>
            <person name="Abouelleil A."/>
            <person name="Chapman S.B."/>
            <person name="Priest M."/>
            <person name="Young S.K."/>
            <person name="Wortman J."/>
            <person name="Nusbaum C."/>
            <person name="Birren B."/>
        </authorList>
    </citation>
    <scope>NUCLEOTIDE SEQUENCE [LARGE SCALE GENOMIC DNA]</scope>
    <source>
        <strain evidence="3 4">CBS 118157</strain>
    </source>
</reference>
<sequence length="162" mass="17690">MLPHLFLVIIAFAAYVVQSVDIALPRELRRNDITYHCPAVDQWFKASRFWIQTSTITGCMTLELNASNIYALNTIVKPNPRGHDYPNLVCSLSLNKCDWTYSPLDAISSDVSCRSSPSKVSKAYGHQQGNKNCGGGDDDNPSKDSGNTGSGEVHALKVGEGK</sequence>
<dbReference type="Proteomes" id="UP000054342">
    <property type="component" value="Unassembled WGS sequence"/>
</dbReference>
<dbReference type="RefSeq" id="XP_013317914.1">
    <property type="nucleotide sequence ID" value="XM_013462460.1"/>
</dbReference>
<dbReference type="AlphaFoldDB" id="A0A0D2ERF3"/>
<keyword evidence="4" id="KW-1185">Reference proteome</keyword>
<evidence type="ECO:0000313" key="3">
    <source>
        <dbReference type="EMBL" id="KIW57330.1"/>
    </source>
</evidence>
<name>A0A0D2ERF3_9EURO</name>
<evidence type="ECO:0000256" key="1">
    <source>
        <dbReference type="SAM" id="MobiDB-lite"/>
    </source>
</evidence>
<keyword evidence="2" id="KW-0732">Signal</keyword>
<protein>
    <submittedName>
        <fullName evidence="3">Uncharacterized protein</fullName>
    </submittedName>
</protein>